<feature type="chain" id="PRO_5037785605" description="Secreted protein" evidence="1">
    <location>
        <begin position="28"/>
        <end position="181"/>
    </location>
</feature>
<accession>A0A941EW20</accession>
<comment type="caution">
    <text evidence="2">The sequence shown here is derived from an EMBL/GenBank/DDBJ whole genome shotgun (WGS) entry which is preliminary data.</text>
</comment>
<dbReference type="EMBL" id="JAGSOG010000420">
    <property type="protein sequence ID" value="MBR7839315.1"/>
    <property type="molecule type" value="Genomic_DNA"/>
</dbReference>
<protein>
    <recommendedName>
        <fullName evidence="4">Secreted protein</fullName>
    </recommendedName>
</protein>
<name>A0A941EW20_9ACTN</name>
<reference evidence="2" key="1">
    <citation type="submission" date="2021-04" db="EMBL/GenBank/DDBJ databases">
        <title>Genome based classification of Actinospica acidithermotolerans sp. nov., an actinobacterium isolated from an Indonesian hot spring.</title>
        <authorList>
            <person name="Kusuma A.B."/>
            <person name="Putra K.E."/>
            <person name="Nafisah S."/>
            <person name="Loh J."/>
            <person name="Nouioui I."/>
            <person name="Goodfellow M."/>
        </authorList>
    </citation>
    <scope>NUCLEOTIDE SEQUENCE</scope>
    <source>
        <strain evidence="2">CSCA 57</strain>
    </source>
</reference>
<dbReference type="Proteomes" id="UP000675781">
    <property type="component" value="Unassembled WGS sequence"/>
</dbReference>
<keyword evidence="3" id="KW-1185">Reference proteome</keyword>
<sequence>MRNRFATALATAAATLLTAALPGAAQADSTSGSSGGSGGSGGWQTYTNANYLIPAGTACTFGVQNDVVQQDEQYRVVSTYPDGTPLETDWRGPLVVSYTNVNTGKSIIEDLSGTAQFYASPDGSGTWVSQDHFGLTIAPGNPYHAAGLYVLTGPAVFTVSAAGTVDILAQDQSADICRALS</sequence>
<evidence type="ECO:0000256" key="1">
    <source>
        <dbReference type="SAM" id="SignalP"/>
    </source>
</evidence>
<proteinExistence type="predicted"/>
<feature type="signal peptide" evidence="1">
    <location>
        <begin position="1"/>
        <end position="27"/>
    </location>
</feature>
<dbReference type="AlphaFoldDB" id="A0A941EW20"/>
<dbReference type="RefSeq" id="WP_212533753.1">
    <property type="nucleotide sequence ID" value="NZ_JAGSOG010000420.1"/>
</dbReference>
<keyword evidence="1" id="KW-0732">Signal</keyword>
<evidence type="ECO:0000313" key="3">
    <source>
        <dbReference type="Proteomes" id="UP000675781"/>
    </source>
</evidence>
<evidence type="ECO:0000313" key="2">
    <source>
        <dbReference type="EMBL" id="MBR7839315.1"/>
    </source>
</evidence>
<evidence type="ECO:0008006" key="4">
    <source>
        <dbReference type="Google" id="ProtNLM"/>
    </source>
</evidence>
<gene>
    <name evidence="2" type="ORF">KDL01_39005</name>
</gene>
<organism evidence="2 3">
    <name type="scientific">Actinospica durhamensis</name>
    <dbReference type="NCBI Taxonomy" id="1508375"/>
    <lineage>
        <taxon>Bacteria</taxon>
        <taxon>Bacillati</taxon>
        <taxon>Actinomycetota</taxon>
        <taxon>Actinomycetes</taxon>
        <taxon>Catenulisporales</taxon>
        <taxon>Actinospicaceae</taxon>
        <taxon>Actinospica</taxon>
    </lineage>
</organism>